<evidence type="ECO:0000313" key="13">
    <source>
        <dbReference type="Proteomes" id="UP000695022"/>
    </source>
</evidence>
<keyword evidence="4 11" id="KW-0812">Transmembrane</keyword>
<dbReference type="InterPro" id="IPR011009">
    <property type="entry name" value="Kinase-like_dom_sf"/>
</dbReference>
<dbReference type="PANTHER" id="PTHR11920">
    <property type="entry name" value="GUANYLYL CYCLASE"/>
    <property type="match status" value="1"/>
</dbReference>
<dbReference type="InterPro" id="IPR050401">
    <property type="entry name" value="Cyclic_nucleotide_synthase"/>
</dbReference>
<evidence type="ECO:0000256" key="8">
    <source>
        <dbReference type="ARBA" id="ARBA00023239"/>
    </source>
</evidence>
<evidence type="ECO:0000256" key="4">
    <source>
        <dbReference type="ARBA" id="ARBA00022692"/>
    </source>
</evidence>
<comment type="catalytic activity">
    <reaction evidence="1">
        <text>GTP = 3',5'-cyclic GMP + diphosphate</text>
        <dbReference type="Rhea" id="RHEA:13665"/>
        <dbReference type="ChEBI" id="CHEBI:33019"/>
        <dbReference type="ChEBI" id="CHEBI:37565"/>
        <dbReference type="ChEBI" id="CHEBI:57746"/>
        <dbReference type="EC" id="4.6.1.2"/>
    </reaction>
</comment>
<comment type="subcellular location">
    <subcellularLocation>
        <location evidence="2">Membrane</location>
        <topology evidence="2">Single-pass membrane protein</topology>
    </subcellularLocation>
</comment>
<dbReference type="InterPro" id="IPR001245">
    <property type="entry name" value="Ser-Thr/Tyr_kinase_cat_dom"/>
</dbReference>
<dbReference type="Gene3D" id="1.10.510.10">
    <property type="entry name" value="Transferase(Phosphotransferase) domain 1"/>
    <property type="match status" value="1"/>
</dbReference>
<sequence>MEQQRAVSNKELFPTFARTRPGEIQISKSVASVLRTFGWHKVVLLHTDVPRLKDVANTVAKVLEENDIQVTAQLSWEGTYYHIYFENPFVKLVDDTYIDTRIYVVVGDPHEYAGIMEYMQQKGLFARGEYFVVGVILEQYDMQAPEKYVKGVFQGKATPVLQEAYRSFLGIAIAPPIYPLYETFRKQVNQYLEMTPFYFHNTLYSIGRLKMPVMKIAGYSITIIIAAMTGAGAMGYMVHMDHNGDAEGNYTLIARKSLPNGTEAYGLMPVGNFQLNADNASTLPDLKLHSNDSIEWISGHWPIDEPECGFRNEKCPVEKSWLPEILGSLGGALLIFVIILGFVYRNWRYEQELASLIWKVDYKDIAMVTDFTSTLLSNNTGNTMTRMSLNMRSSQMSLISCQDQEGNELMRTTQVFTPIGTYKGTVVALKAIEKRHLDVTRSIRKELKMIRDIRHDNINPFVGTCIDGPKILILSEYCSKGSLQDILENEEIGLDNMFIASLVADIIRGMIYLHNSPLRSHGNLKSTNCVVDSRWVLKITDYGLFEFKAGAEPVHEGDRLFQNMLWTAPELLRDHSRPLCGTQKGDVYSFAVILYEVYARVGPWGEIALTCEEIVRQVENPRAGQQVLRPSIKQIYNVVPDCVHDCMLECWAEDPLVRPDFKTIRSKLKPMQKGMKPNIFDNMIAMMEKYATNLESLVEERTDQLVEEKKKTEALLLQMLPSDAGLNFRDHDNSWDVNRLVLCCSGCVDRYHHDSNVSVKTVCETHRASPRLHLSIAMKIHCSPQCAELLLELGGYLTQLRGVLNIKGKGEMKTYWVIGEDLSIRERRQEPFRPQGVEMSTASIISSSSSRLSPRAHAVRFSDAGAPTLPNGELRTSTTSLKSSPSCSTLRTGAGTPPAAADKHKRHSLPTSRSLLPPIKSMQGVYSHLAGSPVRVKVKQIGVKFVTTRLKISNAGADGATFVEELSHGQPTVDELCHKEGDGESVV</sequence>
<dbReference type="PANTHER" id="PTHR11920:SF335">
    <property type="entry name" value="GUANYLATE CYCLASE"/>
    <property type="match status" value="1"/>
</dbReference>
<dbReference type="InterPro" id="IPR000719">
    <property type="entry name" value="Prot_kinase_dom"/>
</dbReference>
<dbReference type="PROSITE" id="PS50011">
    <property type="entry name" value="PROTEIN_KINASE_DOM"/>
    <property type="match status" value="1"/>
</dbReference>
<evidence type="ECO:0000256" key="2">
    <source>
        <dbReference type="ARBA" id="ARBA00004167"/>
    </source>
</evidence>
<organism evidence="13 14">
    <name type="scientific">Priapulus caudatus</name>
    <name type="common">Priapulid worm</name>
    <dbReference type="NCBI Taxonomy" id="37621"/>
    <lineage>
        <taxon>Eukaryota</taxon>
        <taxon>Metazoa</taxon>
        <taxon>Ecdysozoa</taxon>
        <taxon>Scalidophora</taxon>
        <taxon>Priapulida</taxon>
        <taxon>Priapulimorpha</taxon>
        <taxon>Priapulimorphida</taxon>
        <taxon>Priapulidae</taxon>
        <taxon>Priapulus</taxon>
    </lineage>
</organism>
<feature type="transmembrane region" description="Helical" evidence="11">
    <location>
        <begin position="325"/>
        <end position="344"/>
    </location>
</feature>
<dbReference type="InterPro" id="IPR028082">
    <property type="entry name" value="Peripla_BP_I"/>
</dbReference>
<dbReference type="GeneID" id="106815214"/>
<evidence type="ECO:0000256" key="9">
    <source>
        <dbReference type="ARBA" id="ARBA00023293"/>
    </source>
</evidence>
<dbReference type="Gene3D" id="3.40.50.2300">
    <property type="match status" value="1"/>
</dbReference>
<dbReference type="Proteomes" id="UP000695022">
    <property type="component" value="Unplaced"/>
</dbReference>
<evidence type="ECO:0000259" key="12">
    <source>
        <dbReference type="PROSITE" id="PS50011"/>
    </source>
</evidence>
<keyword evidence="8" id="KW-0456">Lyase</keyword>
<evidence type="ECO:0000313" key="14">
    <source>
        <dbReference type="RefSeq" id="XP_014675128.1"/>
    </source>
</evidence>
<feature type="transmembrane region" description="Helical" evidence="11">
    <location>
        <begin position="216"/>
        <end position="238"/>
    </location>
</feature>
<protein>
    <recommendedName>
        <fullName evidence="3">guanylate cyclase</fullName>
        <ecNumber evidence="3">4.6.1.2</ecNumber>
    </recommendedName>
</protein>
<reference evidence="14" key="1">
    <citation type="submission" date="2025-08" db="UniProtKB">
        <authorList>
            <consortium name="RefSeq"/>
        </authorList>
    </citation>
    <scope>IDENTIFICATION</scope>
</reference>
<dbReference type="RefSeq" id="XP_014675128.1">
    <property type="nucleotide sequence ID" value="XM_014819642.1"/>
</dbReference>
<keyword evidence="9" id="KW-0141">cGMP biosynthesis</keyword>
<evidence type="ECO:0000256" key="10">
    <source>
        <dbReference type="SAM" id="MobiDB-lite"/>
    </source>
</evidence>
<keyword evidence="7 11" id="KW-0472">Membrane</keyword>
<feature type="compositionally biased region" description="Low complexity" evidence="10">
    <location>
        <begin position="876"/>
        <end position="889"/>
    </location>
</feature>
<dbReference type="SUPFAM" id="SSF56112">
    <property type="entry name" value="Protein kinase-like (PK-like)"/>
    <property type="match status" value="1"/>
</dbReference>
<dbReference type="SUPFAM" id="SSF53822">
    <property type="entry name" value="Periplasmic binding protein-like I"/>
    <property type="match status" value="1"/>
</dbReference>
<keyword evidence="5" id="KW-0547">Nucleotide-binding</keyword>
<name>A0ABM1ESF7_PRICU</name>
<proteinExistence type="predicted"/>
<accession>A0ABM1ESF7</accession>
<evidence type="ECO:0000256" key="7">
    <source>
        <dbReference type="ARBA" id="ARBA00023136"/>
    </source>
</evidence>
<dbReference type="Pfam" id="PF07714">
    <property type="entry name" value="PK_Tyr_Ser-Thr"/>
    <property type="match status" value="1"/>
</dbReference>
<keyword evidence="6 11" id="KW-1133">Transmembrane helix</keyword>
<dbReference type="InterPro" id="IPR029787">
    <property type="entry name" value="Nucleotide_cyclase"/>
</dbReference>
<feature type="domain" description="Protein kinase" evidence="12">
    <location>
        <begin position="369"/>
        <end position="672"/>
    </location>
</feature>
<dbReference type="Gene3D" id="6.10.250.780">
    <property type="match status" value="1"/>
</dbReference>
<evidence type="ECO:0000256" key="1">
    <source>
        <dbReference type="ARBA" id="ARBA00001436"/>
    </source>
</evidence>
<evidence type="ECO:0000256" key="6">
    <source>
        <dbReference type="ARBA" id="ARBA00022989"/>
    </source>
</evidence>
<evidence type="ECO:0000256" key="11">
    <source>
        <dbReference type="SAM" id="Phobius"/>
    </source>
</evidence>
<evidence type="ECO:0000256" key="5">
    <source>
        <dbReference type="ARBA" id="ARBA00022741"/>
    </source>
</evidence>
<dbReference type="InterPro" id="IPR001828">
    <property type="entry name" value="ANF_lig-bd_rcpt"/>
</dbReference>
<feature type="region of interest" description="Disordered" evidence="10">
    <location>
        <begin position="830"/>
        <end position="916"/>
    </location>
</feature>
<gene>
    <name evidence="14" type="primary">LOC106815214</name>
</gene>
<dbReference type="Pfam" id="PF01094">
    <property type="entry name" value="ANF_receptor"/>
    <property type="match status" value="1"/>
</dbReference>
<keyword evidence="13" id="KW-1185">Reference proteome</keyword>
<evidence type="ECO:0000256" key="3">
    <source>
        <dbReference type="ARBA" id="ARBA00012202"/>
    </source>
</evidence>
<dbReference type="Gene3D" id="3.30.70.1230">
    <property type="entry name" value="Nucleotide cyclase"/>
    <property type="match status" value="1"/>
</dbReference>
<dbReference type="CDD" id="cd14042">
    <property type="entry name" value="PK_GC-A_B"/>
    <property type="match status" value="1"/>
</dbReference>
<dbReference type="EC" id="4.6.1.2" evidence="3"/>